<comment type="caution">
    <text evidence="2">The sequence shown here is derived from an EMBL/GenBank/DDBJ whole genome shotgun (WGS) entry which is preliminary data.</text>
</comment>
<dbReference type="RefSeq" id="WP_146920528.1">
    <property type="nucleotide sequence ID" value="NZ_VORW01000022.1"/>
</dbReference>
<feature type="transmembrane region" description="Helical" evidence="1">
    <location>
        <begin position="88"/>
        <end position="108"/>
    </location>
</feature>
<reference evidence="2 3" key="1">
    <citation type="submission" date="2019-08" db="EMBL/GenBank/DDBJ databases">
        <title>Genomes sequence of Algoriphagus aquimarinus ACAM450.</title>
        <authorList>
            <person name="Bowman J.P."/>
        </authorList>
    </citation>
    <scope>NUCLEOTIDE SEQUENCE [LARGE SCALE GENOMIC DNA]</scope>
    <source>
        <strain evidence="2 3">ACAM 450</strain>
    </source>
</reference>
<proteinExistence type="predicted"/>
<keyword evidence="1" id="KW-0472">Membrane</keyword>
<name>A0A5C7AH87_9BACT</name>
<evidence type="ECO:0000313" key="2">
    <source>
        <dbReference type="EMBL" id="TXE04035.1"/>
    </source>
</evidence>
<keyword evidence="1" id="KW-1133">Transmembrane helix</keyword>
<keyword evidence="1" id="KW-0812">Transmembrane</keyword>
<feature type="transmembrane region" description="Helical" evidence="1">
    <location>
        <begin position="160"/>
        <end position="183"/>
    </location>
</feature>
<dbReference type="EMBL" id="VORW01000022">
    <property type="protein sequence ID" value="TXE04035.1"/>
    <property type="molecule type" value="Genomic_DNA"/>
</dbReference>
<dbReference type="OrthoDB" id="824104at2"/>
<accession>A0A5C7AH87</accession>
<evidence type="ECO:0000313" key="3">
    <source>
        <dbReference type="Proteomes" id="UP000321935"/>
    </source>
</evidence>
<gene>
    <name evidence="2" type="ORF">ESV85_19290</name>
</gene>
<evidence type="ECO:0000256" key="1">
    <source>
        <dbReference type="SAM" id="Phobius"/>
    </source>
</evidence>
<feature type="transmembrane region" description="Helical" evidence="1">
    <location>
        <begin position="120"/>
        <end position="140"/>
    </location>
</feature>
<organism evidence="2 3">
    <name type="scientific">Algoriphagus aquimarinus</name>
    <dbReference type="NCBI Taxonomy" id="237018"/>
    <lineage>
        <taxon>Bacteria</taxon>
        <taxon>Pseudomonadati</taxon>
        <taxon>Bacteroidota</taxon>
        <taxon>Cytophagia</taxon>
        <taxon>Cytophagales</taxon>
        <taxon>Cyclobacteriaceae</taxon>
        <taxon>Algoriphagus</taxon>
    </lineage>
</organism>
<dbReference type="AlphaFoldDB" id="A0A5C7AH87"/>
<protein>
    <submittedName>
        <fullName evidence="2">Uncharacterized protein</fullName>
    </submittedName>
</protein>
<sequence>MRQLSEKEVDQVKKAIAYKDLTSAEILVEIYDHYVSHLETFEEADFKDELFELEQKFRYSYYNPLQENFEKTAKKELRKIQWSICKSYLSWPKIIFTALVVIILTLIFDNLEGKTKGLAVIYPMGVAVLLFGLIALKSYLKVRKIKKNIGIASKVQSSFLTNLSLQFQMILGFFNLFVLIPKIFFDNPIWFESTYFIMASFLFSLFYIGYLFSLIEAWKVKSKTALI</sequence>
<feature type="transmembrane region" description="Helical" evidence="1">
    <location>
        <begin position="195"/>
        <end position="215"/>
    </location>
</feature>
<dbReference type="Proteomes" id="UP000321935">
    <property type="component" value="Unassembled WGS sequence"/>
</dbReference>